<dbReference type="GO" id="GO:0008320">
    <property type="term" value="F:protein transmembrane transporter activity"/>
    <property type="evidence" value="ECO:0007669"/>
    <property type="project" value="UniProtKB-UniRule"/>
</dbReference>
<keyword evidence="7 8" id="KW-0472">Membrane</keyword>
<comment type="subunit">
    <text evidence="8">Component of the Sec protein translocase complex. Heterotrimer consisting of SecY, SecE and SecG subunits. The heterotrimers can form oligomers, although 1 heterotrimer is thought to be able to translocate proteins. Interacts with the ribosome. Interacts with SecDF, and other proteins may be involved. Interacts with SecA.</text>
</comment>
<comment type="similarity">
    <text evidence="8">Belongs to the SecE/SEC61-gamma family.</text>
</comment>
<name>A0A3B7MMS1_9BACT</name>
<evidence type="ECO:0000256" key="8">
    <source>
        <dbReference type="HAMAP-Rule" id="MF_00422"/>
    </source>
</evidence>
<dbReference type="AlphaFoldDB" id="A0A3B7MMS1"/>
<keyword evidence="5 8" id="KW-1133">Transmembrane helix</keyword>
<keyword evidence="3 8" id="KW-0812">Transmembrane</keyword>
<dbReference type="GO" id="GO:0065002">
    <property type="term" value="P:intracellular protein transmembrane transport"/>
    <property type="evidence" value="ECO:0007669"/>
    <property type="project" value="UniProtKB-UniRule"/>
</dbReference>
<comment type="function">
    <text evidence="8">Essential subunit of the Sec protein translocation channel SecYEG. Clamps together the 2 halves of SecY. May contact the channel plug during translocation.</text>
</comment>
<evidence type="ECO:0000256" key="6">
    <source>
        <dbReference type="ARBA" id="ARBA00023010"/>
    </source>
</evidence>
<dbReference type="EMBL" id="CP032157">
    <property type="protein sequence ID" value="AXY75428.1"/>
    <property type="molecule type" value="Genomic_DNA"/>
</dbReference>
<reference evidence="9 10" key="1">
    <citation type="submission" date="2018-09" db="EMBL/GenBank/DDBJ databases">
        <title>Genome sequencing of strain 6GH32-13.</title>
        <authorList>
            <person name="Weon H.-Y."/>
            <person name="Heo J."/>
            <person name="Kwon S.-W."/>
        </authorList>
    </citation>
    <scope>NUCLEOTIDE SEQUENCE [LARGE SCALE GENOMIC DNA]</scope>
    <source>
        <strain evidence="9 10">5GH32-13</strain>
    </source>
</reference>
<dbReference type="GO" id="GO:0005886">
    <property type="term" value="C:plasma membrane"/>
    <property type="evidence" value="ECO:0007669"/>
    <property type="project" value="UniProtKB-SubCell"/>
</dbReference>
<dbReference type="InterPro" id="IPR001901">
    <property type="entry name" value="Translocase_SecE/Sec61-g"/>
</dbReference>
<dbReference type="Gene3D" id="1.20.5.1030">
    <property type="entry name" value="Preprotein translocase secy subunit"/>
    <property type="match status" value="1"/>
</dbReference>
<proteinExistence type="inferred from homology"/>
<evidence type="ECO:0000256" key="1">
    <source>
        <dbReference type="ARBA" id="ARBA00004370"/>
    </source>
</evidence>
<evidence type="ECO:0000256" key="4">
    <source>
        <dbReference type="ARBA" id="ARBA00022927"/>
    </source>
</evidence>
<dbReference type="HAMAP" id="MF_00422">
    <property type="entry name" value="SecE"/>
    <property type="match status" value="1"/>
</dbReference>
<evidence type="ECO:0000256" key="2">
    <source>
        <dbReference type="ARBA" id="ARBA00022448"/>
    </source>
</evidence>
<dbReference type="PRINTS" id="PR01650">
    <property type="entry name" value="SECETRNLCASE"/>
</dbReference>
<accession>A0A3B7MMS1</accession>
<gene>
    <name evidence="8 9" type="primary">secE</name>
    <name evidence="9" type="ORF">D3H65_16180</name>
</gene>
<protein>
    <recommendedName>
        <fullName evidence="8">Protein translocase subunit SecE</fullName>
    </recommendedName>
</protein>
<sequence>MNKVTTYFQESYKELVEKVTWPTWAQLQQSTMIVLVATLLITAIVWVMDLAAQSGLKFIYSLFS</sequence>
<dbReference type="GO" id="GO:0009306">
    <property type="term" value="P:protein secretion"/>
    <property type="evidence" value="ECO:0007669"/>
    <property type="project" value="UniProtKB-UniRule"/>
</dbReference>
<keyword evidence="8" id="KW-1003">Cell membrane</keyword>
<evidence type="ECO:0000256" key="5">
    <source>
        <dbReference type="ARBA" id="ARBA00022989"/>
    </source>
</evidence>
<evidence type="ECO:0000313" key="9">
    <source>
        <dbReference type="EMBL" id="AXY75428.1"/>
    </source>
</evidence>
<evidence type="ECO:0000313" key="10">
    <source>
        <dbReference type="Proteomes" id="UP000263900"/>
    </source>
</evidence>
<keyword evidence="4 8" id="KW-0653">Protein transport</keyword>
<dbReference type="GO" id="GO:0043952">
    <property type="term" value="P:protein transport by the Sec complex"/>
    <property type="evidence" value="ECO:0007669"/>
    <property type="project" value="UniProtKB-UniRule"/>
</dbReference>
<dbReference type="InterPro" id="IPR005807">
    <property type="entry name" value="SecE_bac"/>
</dbReference>
<feature type="transmembrane region" description="Helical" evidence="8">
    <location>
        <begin position="32"/>
        <end position="52"/>
    </location>
</feature>
<evidence type="ECO:0000256" key="3">
    <source>
        <dbReference type="ARBA" id="ARBA00022692"/>
    </source>
</evidence>
<keyword evidence="2 8" id="KW-0813">Transport</keyword>
<organism evidence="9 10">
    <name type="scientific">Paraflavitalea soli</name>
    <dbReference type="NCBI Taxonomy" id="2315862"/>
    <lineage>
        <taxon>Bacteria</taxon>
        <taxon>Pseudomonadati</taxon>
        <taxon>Bacteroidota</taxon>
        <taxon>Chitinophagia</taxon>
        <taxon>Chitinophagales</taxon>
        <taxon>Chitinophagaceae</taxon>
        <taxon>Paraflavitalea</taxon>
    </lineage>
</organism>
<evidence type="ECO:0000256" key="7">
    <source>
        <dbReference type="ARBA" id="ARBA00023136"/>
    </source>
</evidence>
<dbReference type="NCBIfam" id="TIGR00964">
    <property type="entry name" value="secE_bact"/>
    <property type="match status" value="1"/>
</dbReference>
<dbReference type="InterPro" id="IPR038379">
    <property type="entry name" value="SecE_sf"/>
</dbReference>
<dbReference type="Pfam" id="PF00584">
    <property type="entry name" value="SecE"/>
    <property type="match status" value="1"/>
</dbReference>
<dbReference type="GO" id="GO:0006605">
    <property type="term" value="P:protein targeting"/>
    <property type="evidence" value="ECO:0007669"/>
    <property type="project" value="UniProtKB-UniRule"/>
</dbReference>
<dbReference type="Proteomes" id="UP000263900">
    <property type="component" value="Chromosome"/>
</dbReference>
<comment type="subcellular location">
    <subcellularLocation>
        <location evidence="8">Cell membrane</location>
        <topology evidence="8">Single-pass membrane protein</topology>
    </subcellularLocation>
    <subcellularLocation>
        <location evidence="1">Membrane</location>
    </subcellularLocation>
</comment>
<dbReference type="RefSeq" id="WP_119051309.1">
    <property type="nucleotide sequence ID" value="NZ_CP032157.1"/>
</dbReference>
<dbReference type="KEGG" id="pseg:D3H65_16180"/>
<dbReference type="OrthoDB" id="9810735at2"/>
<keyword evidence="10" id="KW-1185">Reference proteome</keyword>
<keyword evidence="6 8" id="KW-0811">Translocation</keyword>